<dbReference type="GO" id="GO:0005886">
    <property type="term" value="C:plasma membrane"/>
    <property type="evidence" value="ECO:0007669"/>
    <property type="project" value="TreeGrafter"/>
</dbReference>
<keyword evidence="4" id="KW-1185">Reference proteome</keyword>
<feature type="compositionally biased region" description="Low complexity" evidence="2">
    <location>
        <begin position="245"/>
        <end position="283"/>
    </location>
</feature>
<feature type="compositionally biased region" description="Polar residues" evidence="2">
    <location>
        <begin position="191"/>
        <end position="201"/>
    </location>
</feature>
<evidence type="ECO:0000313" key="3">
    <source>
        <dbReference type="EMBL" id="CAH0773821.1"/>
    </source>
</evidence>
<feature type="compositionally biased region" description="Low complexity" evidence="2">
    <location>
        <begin position="178"/>
        <end position="190"/>
    </location>
</feature>
<reference evidence="3" key="1">
    <citation type="submission" date="2021-12" db="EMBL/GenBank/DDBJ databases">
        <authorList>
            <person name="King R."/>
        </authorList>
    </citation>
    <scope>NUCLEOTIDE SEQUENCE</scope>
</reference>
<feature type="compositionally biased region" description="Low complexity" evidence="2">
    <location>
        <begin position="439"/>
        <end position="451"/>
    </location>
</feature>
<feature type="region of interest" description="Disordered" evidence="2">
    <location>
        <begin position="432"/>
        <end position="451"/>
    </location>
</feature>
<feature type="region of interest" description="Disordered" evidence="2">
    <location>
        <begin position="225"/>
        <end position="288"/>
    </location>
</feature>
<dbReference type="SUPFAM" id="SSF50729">
    <property type="entry name" value="PH domain-like"/>
    <property type="match status" value="1"/>
</dbReference>
<dbReference type="Gene3D" id="2.30.29.30">
    <property type="entry name" value="Pleckstrin-homology domain (PH domain)/Phosphotyrosine-binding domain (PTB)"/>
    <property type="match status" value="1"/>
</dbReference>
<evidence type="ECO:0000256" key="2">
    <source>
        <dbReference type="SAM" id="MobiDB-lite"/>
    </source>
</evidence>
<dbReference type="PANTHER" id="PTHR12345:SF11">
    <property type="entry name" value="FI13065P"/>
    <property type="match status" value="1"/>
</dbReference>
<proteinExistence type="predicted"/>
<dbReference type="EMBL" id="OU963867">
    <property type="protein sequence ID" value="CAH0773821.1"/>
    <property type="molecule type" value="Genomic_DNA"/>
</dbReference>
<evidence type="ECO:0000256" key="1">
    <source>
        <dbReference type="ARBA" id="ARBA00022737"/>
    </source>
</evidence>
<dbReference type="KEGG" id="btab:109042982"/>
<dbReference type="AlphaFoldDB" id="A0A9P0CCS1"/>
<dbReference type="GO" id="GO:0005737">
    <property type="term" value="C:cytoplasm"/>
    <property type="evidence" value="ECO:0007669"/>
    <property type="project" value="TreeGrafter"/>
</dbReference>
<organism evidence="3 4">
    <name type="scientific">Bemisia tabaci</name>
    <name type="common">Sweetpotato whitefly</name>
    <name type="synonym">Aleurodes tabaci</name>
    <dbReference type="NCBI Taxonomy" id="7038"/>
    <lineage>
        <taxon>Eukaryota</taxon>
        <taxon>Metazoa</taxon>
        <taxon>Ecdysozoa</taxon>
        <taxon>Arthropoda</taxon>
        <taxon>Hexapoda</taxon>
        <taxon>Insecta</taxon>
        <taxon>Pterygota</taxon>
        <taxon>Neoptera</taxon>
        <taxon>Paraneoptera</taxon>
        <taxon>Hemiptera</taxon>
        <taxon>Sternorrhyncha</taxon>
        <taxon>Aleyrodoidea</taxon>
        <taxon>Aleyrodidae</taxon>
        <taxon>Aleyrodinae</taxon>
        <taxon>Bemisia</taxon>
    </lineage>
</organism>
<sequence length="775" mass="84420">MAQGNILFREIHKNAWLKRLPPPDKKLVSHLKKGERVWTVFCVHNDKEPLLELYNDQKEAGAHKPEAVIQLSPVLHISPTLCATEDEFEFVITLPSEVIRFTAPTWDQMMEWVDSMCSKLREMRILSPKENLYSKMPEQRPLLLPTRDPNSPLPLPPAGPSSVVLGVEPVPVTLPDQSADSAIITDSSSSGDRTNPSNPLNGVSELVMNHSSPIIDTASSSRALQRLCSPSRTTAASPFTVKLGSPQPTISNPSSSSIPPHTNPSSSNSDHISSISNVSNCSDSNRHRSNNVNNVTVIEVSSSDASSQLLSSGVFDFSFVNESLPANAENEEFFTPPGTPVLPRSVARFISNSLSGIKQSQPSNSQQVGSVLAVNYPSASSGHSEYKTNSEVNQPLSIDGCEPTVNAVTATVSPVISSSTSAVSVLVPSQALSPPPCSSPSIASVPLSSENSSSDSNVYEHLFLSTNQTPQSPSGLDAMPQSPTINEDIVTPIVATPLISNIHGPVSRGRGNMRSRRRGSHPEVSSPIAADRIRIVPSHRLQPAPRPVRQPMSVEPSGPSRLTLREQQVMQLRREMLHPGGVRLQVRRKDCLGPIAFVDAFNAVWVAGWKQKEHPMLYNVLHIGDQIMSVAGVQLHSAADTLKVIKGVQSLYIEFVIRRVPCGRIYAIRREREGQSLGIVQEGTAEIREVIPGSLAAMQGLSSRTPTMDGLSLTSWVLTEINGRPLNLFFKENEVRDRLNAVGLDISILVQPFDLVKQIKKQLKTIRSYKDFIVQ</sequence>
<feature type="region of interest" description="Disordered" evidence="2">
    <location>
        <begin position="141"/>
        <end position="162"/>
    </location>
</feature>
<accession>A0A9P0CCS1</accession>
<dbReference type="InterPro" id="IPR051230">
    <property type="entry name" value="APP-Binding"/>
</dbReference>
<evidence type="ECO:0000313" key="4">
    <source>
        <dbReference type="Proteomes" id="UP001152759"/>
    </source>
</evidence>
<keyword evidence="1" id="KW-0677">Repeat</keyword>
<dbReference type="InterPro" id="IPR011993">
    <property type="entry name" value="PH-like_dom_sf"/>
</dbReference>
<evidence type="ECO:0008006" key="5">
    <source>
        <dbReference type="Google" id="ProtNLM"/>
    </source>
</evidence>
<gene>
    <name evidence="3" type="ORF">BEMITA_LOCUS10260</name>
</gene>
<feature type="compositionally biased region" description="Polar residues" evidence="2">
    <location>
        <begin position="225"/>
        <end position="237"/>
    </location>
</feature>
<feature type="region of interest" description="Disordered" evidence="2">
    <location>
        <begin position="176"/>
        <end position="205"/>
    </location>
</feature>
<protein>
    <recommendedName>
        <fullName evidence="5">PH domain-containing protein</fullName>
    </recommendedName>
</protein>
<dbReference type="Proteomes" id="UP001152759">
    <property type="component" value="Chromosome 6"/>
</dbReference>
<dbReference type="PANTHER" id="PTHR12345">
    <property type="entry name" value="SYNTENIN RELATED"/>
    <property type="match status" value="1"/>
</dbReference>
<feature type="region of interest" description="Disordered" evidence="2">
    <location>
        <begin position="501"/>
        <end position="525"/>
    </location>
</feature>
<name>A0A9P0CCS1_BEMTA</name>